<comment type="caution">
    <text evidence="2">The sequence shown here is derived from an EMBL/GenBank/DDBJ whole genome shotgun (WGS) entry which is preliminary data.</text>
</comment>
<dbReference type="OrthoDB" id="428082at2759"/>
<sequence>MVHTKTPHQIPNTHKSVFLHGFDNDLQAPVGVHYMVGEIVDEYSLRLESYCEVKRASIPAKLCGNLVNGRISRKHCEVIVPQSQCTGSGLAFLVCQLPKSQEACLQDWQAAIRAARQKYILKDLPRVQQPVLPDARTLHVAHCGWSYCAGVYSYSGHMHYSLGPLVSMLYSEELGMWCLLADVVAVYSLERQRSYLGLKDWDGPQLLYVRQDPNPAGRWEPVIGPGPGPSIRAHNELAVLQTVSMQPSLLLHPSVGSGVLDLLFNFTAADWRGGLQGHVWGFSAMEAIHLALSLWRGLCACSAVCHSWQASLKPFHNLVQICDHALQIPHDLRVSEVALPTIREAIRAIMFHGRMWRHGLSVTRFKLFQERRWPAQVVDVELSSELDATEDDFIDGPTAARIDKHAEVFTRAARQLLHDVPLPWKMQHGWCGRRSTGDGRRFATRDLLDFCRADRPGASVLVGADDEGHMQLFLPNGLQLLPPASNAVQPLEDAGLILASVRRSWSSGYELPREADEPCRFRHCLCHSRDKDGRARLGASQLSGRYELVFRPDSGAMIVLEISVKLLPFFATSKDHELIDEIKALLPWTEPELAGLDGASVASDSHHSNDEDDDGEEDAEGDDDMESCQEDPEEDPEEATEAENDDVG</sequence>
<protein>
    <submittedName>
        <fullName evidence="2">AbcF2 protein</fullName>
    </submittedName>
</protein>
<evidence type="ECO:0000256" key="1">
    <source>
        <dbReference type="SAM" id="MobiDB-lite"/>
    </source>
</evidence>
<dbReference type="AlphaFoldDB" id="A0A812I1V5"/>
<accession>A0A812I1V5</accession>
<evidence type="ECO:0000313" key="3">
    <source>
        <dbReference type="Proteomes" id="UP000604046"/>
    </source>
</evidence>
<keyword evidence="3" id="KW-1185">Reference proteome</keyword>
<feature type="region of interest" description="Disordered" evidence="1">
    <location>
        <begin position="597"/>
        <end position="648"/>
    </location>
</feature>
<feature type="compositionally biased region" description="Acidic residues" evidence="1">
    <location>
        <begin position="610"/>
        <end position="648"/>
    </location>
</feature>
<name>A0A812I1V5_9DINO</name>
<dbReference type="EMBL" id="CAJNDS010000136">
    <property type="protein sequence ID" value="CAE6968967.1"/>
    <property type="molecule type" value="Genomic_DNA"/>
</dbReference>
<reference evidence="2" key="1">
    <citation type="submission" date="2021-02" db="EMBL/GenBank/DDBJ databases">
        <authorList>
            <person name="Dougan E. K."/>
            <person name="Rhodes N."/>
            <person name="Thang M."/>
            <person name="Chan C."/>
        </authorList>
    </citation>
    <scope>NUCLEOTIDE SEQUENCE</scope>
</reference>
<evidence type="ECO:0000313" key="2">
    <source>
        <dbReference type="EMBL" id="CAE6968967.1"/>
    </source>
</evidence>
<organism evidence="2 3">
    <name type="scientific">Symbiodinium natans</name>
    <dbReference type="NCBI Taxonomy" id="878477"/>
    <lineage>
        <taxon>Eukaryota</taxon>
        <taxon>Sar</taxon>
        <taxon>Alveolata</taxon>
        <taxon>Dinophyceae</taxon>
        <taxon>Suessiales</taxon>
        <taxon>Symbiodiniaceae</taxon>
        <taxon>Symbiodinium</taxon>
    </lineage>
</organism>
<proteinExistence type="predicted"/>
<gene>
    <name evidence="2" type="primary">abcF2</name>
    <name evidence="2" type="ORF">SNAT2548_LOCUS2393</name>
</gene>
<dbReference type="Proteomes" id="UP000604046">
    <property type="component" value="Unassembled WGS sequence"/>
</dbReference>